<evidence type="ECO:0000256" key="3">
    <source>
        <dbReference type="ARBA" id="ARBA00022679"/>
    </source>
</evidence>
<dbReference type="Pfam" id="PF01467">
    <property type="entry name" value="CTP_transf_like"/>
    <property type="match status" value="1"/>
</dbReference>
<dbReference type="Gene3D" id="3.40.1190.20">
    <property type="match status" value="1"/>
</dbReference>
<evidence type="ECO:0000313" key="15">
    <source>
        <dbReference type="Proteomes" id="UP000824232"/>
    </source>
</evidence>
<dbReference type="AlphaFoldDB" id="A0A9D1J3D3"/>
<comment type="catalytic activity">
    <reaction evidence="10 11">
        <text>D-glycero-beta-D-manno-heptose 1-phosphate + ATP + H(+) = ADP-D-glycero-beta-D-manno-heptose + diphosphate</text>
        <dbReference type="Rhea" id="RHEA:27465"/>
        <dbReference type="ChEBI" id="CHEBI:15378"/>
        <dbReference type="ChEBI" id="CHEBI:30616"/>
        <dbReference type="ChEBI" id="CHEBI:33019"/>
        <dbReference type="ChEBI" id="CHEBI:59967"/>
        <dbReference type="ChEBI" id="CHEBI:61593"/>
        <dbReference type="EC" id="2.7.7.70"/>
    </reaction>
</comment>
<dbReference type="EC" id="2.7.1.167" evidence="11"/>
<dbReference type="EMBL" id="DVHC01000041">
    <property type="protein sequence ID" value="HIR59200.1"/>
    <property type="molecule type" value="Genomic_DNA"/>
</dbReference>
<dbReference type="InterPro" id="IPR023030">
    <property type="entry name" value="Bifunc_HldE"/>
</dbReference>
<keyword evidence="7 11" id="KW-0067">ATP-binding</keyword>
<dbReference type="InterPro" id="IPR011611">
    <property type="entry name" value="PfkB_dom"/>
</dbReference>
<keyword evidence="6 11" id="KW-0418">Kinase</keyword>
<dbReference type="HAMAP" id="MF_01603">
    <property type="entry name" value="HldE"/>
    <property type="match status" value="1"/>
</dbReference>
<dbReference type="PANTHER" id="PTHR46969:SF1">
    <property type="entry name" value="BIFUNCTIONAL PROTEIN HLDE"/>
    <property type="match status" value="1"/>
</dbReference>
<comment type="function">
    <text evidence="1 11">Catalyzes the phosphorylation of D-glycero-D-manno-heptose 7-phosphate at the C-1 position to selectively form D-glycero-beta-D-manno-heptose-1,7-bisphosphate.</text>
</comment>
<dbReference type="InterPro" id="IPR014729">
    <property type="entry name" value="Rossmann-like_a/b/a_fold"/>
</dbReference>
<evidence type="ECO:0000256" key="5">
    <source>
        <dbReference type="ARBA" id="ARBA00022741"/>
    </source>
</evidence>
<evidence type="ECO:0000256" key="2">
    <source>
        <dbReference type="ARBA" id="ARBA00003753"/>
    </source>
</evidence>
<dbReference type="GO" id="GO:0033786">
    <property type="term" value="F:heptose-1-phosphate adenylyltransferase activity"/>
    <property type="evidence" value="ECO:0007669"/>
    <property type="project" value="UniProtKB-UniRule"/>
</dbReference>
<feature type="region of interest" description="Cytidylyltransferase" evidence="11">
    <location>
        <begin position="348"/>
        <end position="482"/>
    </location>
</feature>
<gene>
    <name evidence="14" type="primary">rfaE1</name>
    <name evidence="11" type="synonym">hldE</name>
    <name evidence="14" type="ORF">IAB38_04035</name>
</gene>
<dbReference type="GO" id="GO:0005524">
    <property type="term" value="F:ATP binding"/>
    <property type="evidence" value="ECO:0007669"/>
    <property type="project" value="UniProtKB-UniRule"/>
</dbReference>
<dbReference type="Gene3D" id="3.40.50.620">
    <property type="entry name" value="HUPs"/>
    <property type="match status" value="1"/>
</dbReference>
<comment type="pathway">
    <text evidence="11">Nucleotide-sugar biosynthesis; ADP-L-glycero-beta-D-manno-heptose biosynthesis; ADP-L-glycero-beta-D-manno-heptose from D-glycero-beta-D-manno-heptose 7-phosphate: step 3/4.</text>
</comment>
<comment type="caution">
    <text evidence="14">The sequence shown here is derived from an EMBL/GenBank/DDBJ whole genome shotgun (WGS) entry which is preliminary data.</text>
</comment>
<dbReference type="CDD" id="cd01172">
    <property type="entry name" value="RfaE_like"/>
    <property type="match status" value="1"/>
</dbReference>
<name>A0A9D1J3D3_9FIRM</name>
<comment type="similarity">
    <text evidence="11">In the C-terminal section; belongs to the cytidylyltransferase family.</text>
</comment>
<dbReference type="Proteomes" id="UP000824232">
    <property type="component" value="Unassembled WGS sequence"/>
</dbReference>
<proteinExistence type="inferred from homology"/>
<evidence type="ECO:0000256" key="9">
    <source>
        <dbReference type="ARBA" id="ARBA00023277"/>
    </source>
</evidence>
<evidence type="ECO:0000313" key="14">
    <source>
        <dbReference type="EMBL" id="HIR59200.1"/>
    </source>
</evidence>
<evidence type="ECO:0000256" key="8">
    <source>
        <dbReference type="ARBA" id="ARBA00023268"/>
    </source>
</evidence>
<evidence type="ECO:0000256" key="11">
    <source>
        <dbReference type="HAMAP-Rule" id="MF_01603"/>
    </source>
</evidence>
<feature type="active site" evidence="11">
    <location>
        <position position="270"/>
    </location>
</feature>
<sequence length="482" mass="53953">MDIEKLEKVKDVKILVFGDYIVDKYIFGSVKRISPEAPVPVINYEKSQVKLGGAGNVINNLISLGAKVRALGCTGYDEAGNFIYNTFLDKSVDTTFFKQYPEIKTIQKIRVVSKTHQFMRIDEEEVKDLPSSYYLYLKDNIANILEDINAIIISDYAKGSINKEYASLIIENAKKKNIPVIVDPKGNDYSKYRGATLCTPNMKEFMEAVKVPVKSEEDILKEGVKLAKALNLKYLIVTRSEKGLSLIENDTKKDFPAKAKEVIDVSGAGDTVISTIGILQALNFDISETCVLANLAASVVISKFGTSTLTMDELISKELDDTNFKLLDVSTIKNVADELKQKDKKIVFTNGCFDLLHAGHISSFEQAKKMGDILIVAVNSDKSVKDNKGDLRPIISEKDRIKMLCSLEVIDYVVLMDDKTPERLISIIQPDICVKGDDWKGKEIPEKKIIDSYGGELKFIELKKNLSTTKIIERILKVYEKK</sequence>
<comment type="pathway">
    <text evidence="11">Nucleotide-sugar biosynthesis; ADP-L-glycero-beta-D-manno-heptose biosynthesis; ADP-L-glycero-beta-D-manno-heptose from D-glycero-beta-D-manno-heptose 7-phosphate: step 1/4.</text>
</comment>
<dbReference type="PANTHER" id="PTHR46969">
    <property type="entry name" value="BIFUNCTIONAL PROTEIN HLDE"/>
    <property type="match status" value="1"/>
</dbReference>
<evidence type="ECO:0000256" key="7">
    <source>
        <dbReference type="ARBA" id="ARBA00022840"/>
    </source>
</evidence>
<accession>A0A9D1J3D3</accession>
<dbReference type="InterPro" id="IPR011914">
    <property type="entry name" value="RfaE_dom_II"/>
</dbReference>
<comment type="subunit">
    <text evidence="11">Homodimer.</text>
</comment>
<feature type="binding site" evidence="11">
    <location>
        <begin position="201"/>
        <end position="204"/>
    </location>
    <ligand>
        <name>ATP</name>
        <dbReference type="ChEBI" id="CHEBI:30616"/>
    </ligand>
</feature>
<organism evidence="14 15">
    <name type="scientific">Candidatus Onthousia excrementipullorum</name>
    <dbReference type="NCBI Taxonomy" id="2840884"/>
    <lineage>
        <taxon>Bacteria</taxon>
        <taxon>Bacillati</taxon>
        <taxon>Bacillota</taxon>
        <taxon>Bacilli</taxon>
        <taxon>Candidatus Onthousia</taxon>
    </lineage>
</organism>
<evidence type="ECO:0000256" key="4">
    <source>
        <dbReference type="ARBA" id="ARBA00022695"/>
    </source>
</evidence>
<feature type="domain" description="Carbohydrate kinase PfkB" evidence="12">
    <location>
        <begin position="37"/>
        <end position="308"/>
    </location>
</feature>
<dbReference type="SUPFAM" id="SSF52374">
    <property type="entry name" value="Nucleotidylyl transferase"/>
    <property type="match status" value="1"/>
</dbReference>
<reference evidence="14" key="1">
    <citation type="submission" date="2020-10" db="EMBL/GenBank/DDBJ databases">
        <authorList>
            <person name="Gilroy R."/>
        </authorList>
    </citation>
    <scope>NUCLEOTIDE SEQUENCE</scope>
    <source>
        <strain evidence="14">CHK184-20233</strain>
    </source>
</reference>
<dbReference type="InterPro" id="IPR011913">
    <property type="entry name" value="RfaE_dom_I"/>
</dbReference>
<dbReference type="NCBIfam" id="TIGR02199">
    <property type="entry name" value="rfaE_dom_II"/>
    <property type="match status" value="1"/>
</dbReference>
<feature type="domain" description="Cytidyltransferase-like" evidence="13">
    <location>
        <begin position="348"/>
        <end position="474"/>
    </location>
</feature>
<reference evidence="14" key="2">
    <citation type="journal article" date="2021" name="PeerJ">
        <title>Extensive microbial diversity within the chicken gut microbiome revealed by metagenomics and culture.</title>
        <authorList>
            <person name="Gilroy R."/>
            <person name="Ravi A."/>
            <person name="Getino M."/>
            <person name="Pursley I."/>
            <person name="Horton D.L."/>
            <person name="Alikhan N.F."/>
            <person name="Baker D."/>
            <person name="Gharbi K."/>
            <person name="Hall N."/>
            <person name="Watson M."/>
            <person name="Adriaenssens E.M."/>
            <person name="Foster-Nyarko E."/>
            <person name="Jarju S."/>
            <person name="Secka A."/>
            <person name="Antonio M."/>
            <person name="Oren A."/>
            <person name="Chaudhuri R.R."/>
            <person name="La Ragione R."/>
            <person name="Hildebrand F."/>
            <person name="Pallen M.J."/>
        </authorList>
    </citation>
    <scope>NUCLEOTIDE SEQUENCE</scope>
    <source>
        <strain evidence="14">CHK184-20233</strain>
    </source>
</reference>
<protein>
    <recommendedName>
        <fullName evidence="11">Bifunctional protein HldE</fullName>
    </recommendedName>
    <domain>
        <recommendedName>
            <fullName evidence="11">D-beta-D-heptose 7-phosphate kinase</fullName>
            <ecNumber evidence="11">2.7.1.167</ecNumber>
        </recommendedName>
        <alternativeName>
            <fullName evidence="11">D-beta-D-heptose 7-phosphotransferase</fullName>
        </alternativeName>
        <alternativeName>
            <fullName evidence="11">D-glycero-beta-D-manno-heptose-7-phosphate kinase</fullName>
        </alternativeName>
    </domain>
    <domain>
        <recommendedName>
            <fullName evidence="11">D-beta-D-heptose 1-phosphate adenylyltransferase</fullName>
            <ecNumber evidence="11">2.7.7.70</ecNumber>
        </recommendedName>
        <alternativeName>
            <fullName evidence="11">D-glycero-beta-D-manno-heptose 1-phosphate adenylyltransferase</fullName>
        </alternativeName>
    </domain>
</protein>
<keyword evidence="9 11" id="KW-0119">Carbohydrate metabolism</keyword>
<dbReference type="FunFam" id="3.40.1190.20:FF:000002">
    <property type="entry name" value="Bifunctional protein HldE"/>
    <property type="match status" value="1"/>
</dbReference>
<dbReference type="SUPFAM" id="SSF53613">
    <property type="entry name" value="Ribokinase-like"/>
    <property type="match status" value="1"/>
</dbReference>
<dbReference type="InterPro" id="IPR004821">
    <property type="entry name" value="Cyt_trans-like"/>
</dbReference>
<comment type="catalytic activity">
    <reaction evidence="11">
        <text>D-glycero-beta-D-manno-heptose 7-phosphate + ATP = D-glycero-beta-D-manno-heptose 1,7-bisphosphate + ADP + H(+)</text>
        <dbReference type="Rhea" id="RHEA:27473"/>
        <dbReference type="ChEBI" id="CHEBI:15378"/>
        <dbReference type="ChEBI" id="CHEBI:30616"/>
        <dbReference type="ChEBI" id="CHEBI:60204"/>
        <dbReference type="ChEBI" id="CHEBI:60208"/>
        <dbReference type="ChEBI" id="CHEBI:456216"/>
        <dbReference type="EC" id="2.7.1.167"/>
    </reaction>
</comment>
<evidence type="ECO:0000259" key="13">
    <source>
        <dbReference type="Pfam" id="PF01467"/>
    </source>
</evidence>
<evidence type="ECO:0000256" key="1">
    <source>
        <dbReference type="ARBA" id="ARBA00002319"/>
    </source>
</evidence>
<dbReference type="GO" id="GO:0005829">
    <property type="term" value="C:cytosol"/>
    <property type="evidence" value="ECO:0007669"/>
    <property type="project" value="TreeGrafter"/>
</dbReference>
<comment type="similarity">
    <text evidence="11">In the N-terminal section; belongs to the carbohydrate kinase PfkB family.</text>
</comment>
<dbReference type="EC" id="2.7.7.70" evidence="11"/>
<dbReference type="NCBIfam" id="TIGR00125">
    <property type="entry name" value="cyt_tran_rel"/>
    <property type="match status" value="1"/>
</dbReference>
<dbReference type="Pfam" id="PF00294">
    <property type="entry name" value="PfkB"/>
    <property type="match status" value="1"/>
</dbReference>
<comment type="function">
    <text evidence="2 11">Catalyzes the ADP transfer from ATP to D-glycero-beta-D-manno-heptose 1-phosphate, yielding ADP-D-glycero-beta-D-manno-heptose.</text>
</comment>
<dbReference type="GO" id="GO:0033785">
    <property type="term" value="F:heptose 7-phosphate kinase activity"/>
    <property type="evidence" value="ECO:0007669"/>
    <property type="project" value="UniProtKB-UniRule"/>
</dbReference>
<keyword evidence="5 11" id="KW-0547">Nucleotide-binding</keyword>
<keyword evidence="8 11" id="KW-0511">Multifunctional enzyme</keyword>
<dbReference type="InterPro" id="IPR029056">
    <property type="entry name" value="Ribokinase-like"/>
</dbReference>
<evidence type="ECO:0000256" key="6">
    <source>
        <dbReference type="ARBA" id="ARBA00022777"/>
    </source>
</evidence>
<keyword evidence="4 11" id="KW-0548">Nucleotidyltransferase</keyword>
<feature type="region of interest" description="Ribokinase" evidence="11">
    <location>
        <begin position="1"/>
        <end position="321"/>
    </location>
</feature>
<dbReference type="NCBIfam" id="TIGR02198">
    <property type="entry name" value="rfaE_dom_I"/>
    <property type="match status" value="1"/>
</dbReference>
<keyword evidence="3 11" id="KW-0808">Transferase</keyword>
<dbReference type="GO" id="GO:0016773">
    <property type="term" value="F:phosphotransferase activity, alcohol group as acceptor"/>
    <property type="evidence" value="ECO:0007669"/>
    <property type="project" value="InterPro"/>
</dbReference>
<evidence type="ECO:0000256" key="10">
    <source>
        <dbReference type="ARBA" id="ARBA00047428"/>
    </source>
</evidence>
<evidence type="ECO:0000259" key="12">
    <source>
        <dbReference type="Pfam" id="PF00294"/>
    </source>
</evidence>